<evidence type="ECO:0000313" key="4">
    <source>
        <dbReference type="Proteomes" id="UP000283374"/>
    </source>
</evidence>
<dbReference type="Proteomes" id="UP000283374">
    <property type="component" value="Unassembled WGS sequence"/>
</dbReference>
<dbReference type="PANTHER" id="PTHR35174:SF3">
    <property type="entry name" value="BLL7171 PROTEIN"/>
    <property type="match status" value="1"/>
</dbReference>
<dbReference type="PANTHER" id="PTHR35174">
    <property type="entry name" value="BLL7171 PROTEIN-RELATED"/>
    <property type="match status" value="1"/>
</dbReference>
<accession>A0A413RP35</accession>
<evidence type="ECO:0000256" key="1">
    <source>
        <dbReference type="ARBA" id="ARBA00007689"/>
    </source>
</evidence>
<comment type="caution">
    <text evidence="3">The sequence shown here is derived from an EMBL/GenBank/DDBJ whole genome shotgun (WGS) entry which is preliminary data.</text>
</comment>
<dbReference type="OrthoDB" id="3212458at2"/>
<comment type="similarity">
    <text evidence="1">Belongs to the YciI family.</text>
</comment>
<dbReference type="InterPro" id="IPR011008">
    <property type="entry name" value="Dimeric_a/b-barrel"/>
</dbReference>
<reference evidence="3 4" key="1">
    <citation type="submission" date="2018-08" db="EMBL/GenBank/DDBJ databases">
        <title>Cellulomonas rhizosphaerae sp. nov., a novel actinomycete isolated from soil.</title>
        <authorList>
            <person name="Tian Y."/>
        </authorList>
    </citation>
    <scope>NUCLEOTIDE SEQUENCE [LARGE SCALE GENOMIC DNA]</scope>
    <source>
        <strain evidence="3 4">NEAU-TCZ24</strain>
    </source>
</reference>
<organism evidence="3 4">
    <name type="scientific">Cellulomonas rhizosphaerae</name>
    <dbReference type="NCBI Taxonomy" id="2293719"/>
    <lineage>
        <taxon>Bacteria</taxon>
        <taxon>Bacillati</taxon>
        <taxon>Actinomycetota</taxon>
        <taxon>Actinomycetes</taxon>
        <taxon>Micrococcales</taxon>
        <taxon>Cellulomonadaceae</taxon>
        <taxon>Cellulomonas</taxon>
    </lineage>
</organism>
<dbReference type="AlphaFoldDB" id="A0A413RP35"/>
<evidence type="ECO:0000313" key="3">
    <source>
        <dbReference type="EMBL" id="RHA43705.1"/>
    </source>
</evidence>
<dbReference type="RefSeq" id="WP_118766347.1">
    <property type="nucleotide sequence ID" value="NZ_QWKP01000146.1"/>
</dbReference>
<dbReference type="SUPFAM" id="SSF54909">
    <property type="entry name" value="Dimeric alpha+beta barrel"/>
    <property type="match status" value="1"/>
</dbReference>
<proteinExistence type="inferred from homology"/>
<feature type="domain" description="YCII-related" evidence="2">
    <location>
        <begin position="23"/>
        <end position="121"/>
    </location>
</feature>
<dbReference type="Pfam" id="PF03795">
    <property type="entry name" value="YCII"/>
    <property type="match status" value="1"/>
</dbReference>
<dbReference type="EMBL" id="QWKP01000146">
    <property type="protein sequence ID" value="RHA43705.1"/>
    <property type="molecule type" value="Genomic_DNA"/>
</dbReference>
<name>A0A413RP35_9CELL</name>
<keyword evidence="4" id="KW-1185">Reference proteome</keyword>
<sequence length="131" mass="14353">MSTEPAGHAATTAEPHDDPLRWIVLLHDEEGGWVHMSSEQQQVVIDRHDEYAARAAEFGVRFVASEALRPAATAKVVRNGEGTVSEGPYAESVEQLSGFYLVDAPDEDSVVAHARLLPDYTIEIRRAMNAP</sequence>
<dbReference type="Gene3D" id="3.30.70.1060">
    <property type="entry name" value="Dimeric alpha+beta barrel"/>
    <property type="match status" value="1"/>
</dbReference>
<gene>
    <name evidence="3" type="ORF">D1825_04965</name>
</gene>
<protein>
    <recommendedName>
        <fullName evidence="2">YCII-related domain-containing protein</fullName>
    </recommendedName>
</protein>
<evidence type="ECO:0000259" key="2">
    <source>
        <dbReference type="Pfam" id="PF03795"/>
    </source>
</evidence>
<dbReference type="InterPro" id="IPR005545">
    <property type="entry name" value="YCII"/>
</dbReference>